<evidence type="ECO:0000313" key="9">
    <source>
        <dbReference type="Proteomes" id="UP001139207"/>
    </source>
</evidence>
<dbReference type="EMBL" id="JALIEA010000013">
    <property type="protein sequence ID" value="MCJ7858869.1"/>
    <property type="molecule type" value="Genomic_DNA"/>
</dbReference>
<dbReference type="CDD" id="cd01167">
    <property type="entry name" value="bac_FRK"/>
    <property type="match status" value="1"/>
</dbReference>
<keyword evidence="3" id="KW-0547">Nucleotide-binding</keyword>
<dbReference type="Pfam" id="PF00294">
    <property type="entry name" value="PfkB"/>
    <property type="match status" value="1"/>
</dbReference>
<feature type="region of interest" description="Disordered" evidence="6">
    <location>
        <begin position="285"/>
        <end position="310"/>
    </location>
</feature>
<comment type="similarity">
    <text evidence="1">Belongs to the carbohydrate kinase PfkB family.</text>
</comment>
<evidence type="ECO:0000256" key="6">
    <source>
        <dbReference type="SAM" id="MobiDB-lite"/>
    </source>
</evidence>
<evidence type="ECO:0000256" key="4">
    <source>
        <dbReference type="ARBA" id="ARBA00022777"/>
    </source>
</evidence>
<evidence type="ECO:0000256" key="5">
    <source>
        <dbReference type="ARBA" id="ARBA00022840"/>
    </source>
</evidence>
<proteinExistence type="inferred from homology"/>
<protein>
    <submittedName>
        <fullName evidence="8">Carbohydrate kinase</fullName>
    </submittedName>
</protein>
<feature type="compositionally biased region" description="Basic and acidic residues" evidence="6">
    <location>
        <begin position="300"/>
        <end position="310"/>
    </location>
</feature>
<keyword evidence="2" id="KW-0808">Transferase</keyword>
<dbReference type="PANTHER" id="PTHR43085:SF1">
    <property type="entry name" value="PSEUDOURIDINE KINASE-RELATED"/>
    <property type="match status" value="1"/>
</dbReference>
<evidence type="ECO:0000256" key="1">
    <source>
        <dbReference type="ARBA" id="ARBA00010688"/>
    </source>
</evidence>
<dbReference type="PROSITE" id="PS00583">
    <property type="entry name" value="PFKB_KINASES_1"/>
    <property type="match status" value="1"/>
</dbReference>
<dbReference type="InterPro" id="IPR050306">
    <property type="entry name" value="PfkB_Carbo_kinase"/>
</dbReference>
<dbReference type="GO" id="GO:0016301">
    <property type="term" value="F:kinase activity"/>
    <property type="evidence" value="ECO:0007669"/>
    <property type="project" value="UniProtKB-KW"/>
</dbReference>
<dbReference type="AlphaFoldDB" id="A0A9X2B283"/>
<accession>A0A9X2B283</accession>
<evidence type="ECO:0000256" key="2">
    <source>
        <dbReference type="ARBA" id="ARBA00022679"/>
    </source>
</evidence>
<keyword evidence="5" id="KW-0067">ATP-binding</keyword>
<dbReference type="GO" id="GO:0005524">
    <property type="term" value="F:ATP binding"/>
    <property type="evidence" value="ECO:0007669"/>
    <property type="project" value="UniProtKB-KW"/>
</dbReference>
<evidence type="ECO:0000259" key="7">
    <source>
        <dbReference type="Pfam" id="PF00294"/>
    </source>
</evidence>
<dbReference type="RefSeq" id="WP_244804602.1">
    <property type="nucleotide sequence ID" value="NZ_JALIEA010000013.1"/>
</dbReference>
<dbReference type="InterPro" id="IPR011611">
    <property type="entry name" value="PfkB_dom"/>
</dbReference>
<evidence type="ECO:0000256" key="3">
    <source>
        <dbReference type="ARBA" id="ARBA00022741"/>
    </source>
</evidence>
<organism evidence="8 9">
    <name type="scientific">Corynebacterium kalidii</name>
    <dbReference type="NCBI Taxonomy" id="2931982"/>
    <lineage>
        <taxon>Bacteria</taxon>
        <taxon>Bacillati</taxon>
        <taxon>Actinomycetota</taxon>
        <taxon>Actinomycetes</taxon>
        <taxon>Mycobacteriales</taxon>
        <taxon>Corynebacteriaceae</taxon>
        <taxon>Corynebacterium</taxon>
    </lineage>
</organism>
<name>A0A9X2B283_9CORY</name>
<dbReference type="InterPro" id="IPR029056">
    <property type="entry name" value="Ribokinase-like"/>
</dbReference>
<gene>
    <name evidence="8" type="ORF">MUN33_09100</name>
</gene>
<reference evidence="8" key="1">
    <citation type="submission" date="2022-04" db="EMBL/GenBank/DDBJ databases">
        <title>Corynebacterium kalidii LD5P10.</title>
        <authorList>
            <person name="Sun J.Q."/>
        </authorList>
    </citation>
    <scope>NUCLEOTIDE SEQUENCE</scope>
    <source>
        <strain evidence="8">LD5P10</strain>
    </source>
</reference>
<dbReference type="SUPFAM" id="SSF53613">
    <property type="entry name" value="Ribokinase-like"/>
    <property type="match status" value="1"/>
</dbReference>
<evidence type="ECO:0000313" key="8">
    <source>
        <dbReference type="EMBL" id="MCJ7858869.1"/>
    </source>
</evidence>
<dbReference type="PROSITE" id="PS00584">
    <property type="entry name" value="PFKB_KINASES_2"/>
    <property type="match status" value="1"/>
</dbReference>
<keyword evidence="4 8" id="KW-0418">Kinase</keyword>
<dbReference type="Proteomes" id="UP001139207">
    <property type="component" value="Unassembled WGS sequence"/>
</dbReference>
<dbReference type="InterPro" id="IPR002173">
    <property type="entry name" value="Carboh/pur_kinase_PfkB_CS"/>
</dbReference>
<keyword evidence="9" id="KW-1185">Reference proteome</keyword>
<comment type="caution">
    <text evidence="8">The sequence shown here is derived from an EMBL/GenBank/DDBJ whole genome shotgun (WGS) entry which is preliminary data.</text>
</comment>
<feature type="domain" description="Carbohydrate kinase PfkB" evidence="7">
    <location>
        <begin position="16"/>
        <end position="296"/>
    </location>
</feature>
<dbReference type="PANTHER" id="PTHR43085">
    <property type="entry name" value="HEXOKINASE FAMILY MEMBER"/>
    <property type="match status" value="1"/>
</dbReference>
<dbReference type="Gene3D" id="3.40.1190.20">
    <property type="match status" value="1"/>
</dbReference>
<sequence length="310" mass="31216">MPAQIAVIGEALVDVVADGTAFVGGSPLNVAVGLARLGLPVTLHTRVGDDGYGRQITSLLDSEGVTLPDGAVDDGRTSVAAVTLDDAGVAQYDFTLGWSLPSPDLTGVSLVHTGSIGAVLEPGGAVTRRAVAAAGSGVLRSYDPNIRPDVMGDPAATRAKVRDLAAACHVVKFSDEDARWLAGDGTDGTVEDVLTSVAASGPRVTVVTRGGQGCTAVVDGRTYDLAARPAEVVDTIGAGDAFMSGLLFALVRDGVDRSLVTGAPVGDGQVRRALETALASAAVAVSREGAQPPSPSDLPADLRTDLPADG</sequence>